<dbReference type="EMBL" id="CALSDN010000002">
    <property type="protein sequence ID" value="CAH6719082.1"/>
    <property type="molecule type" value="Genomic_DNA"/>
</dbReference>
<comment type="caution">
    <text evidence="1">The sequence shown here is derived from an EMBL/GenBank/DDBJ whole genome shotgun (WGS) entry which is preliminary data.</text>
</comment>
<reference evidence="1" key="1">
    <citation type="submission" date="2022-06" db="EMBL/GenBank/DDBJ databases">
        <authorList>
            <person name="Legras J.-L."/>
            <person name="Devillers H."/>
            <person name="Grondin C."/>
        </authorList>
    </citation>
    <scope>NUCLEOTIDE SEQUENCE</scope>
    <source>
        <strain evidence="1">CLIB 1444</strain>
    </source>
</reference>
<proteinExistence type="predicted"/>
<evidence type="ECO:0000313" key="2">
    <source>
        <dbReference type="Proteomes" id="UP001152531"/>
    </source>
</evidence>
<keyword evidence="2" id="KW-1185">Reference proteome</keyword>
<protein>
    <submittedName>
        <fullName evidence="1">DNA polymerase zeta catalytic subunit</fullName>
    </submittedName>
</protein>
<accession>A0ACA9Y2L7</accession>
<dbReference type="Proteomes" id="UP001152531">
    <property type="component" value="Unassembled WGS sequence"/>
</dbReference>
<organism evidence="1 2">
    <name type="scientific">[Candida] jaroonii</name>
    <dbReference type="NCBI Taxonomy" id="467808"/>
    <lineage>
        <taxon>Eukaryota</taxon>
        <taxon>Fungi</taxon>
        <taxon>Dikarya</taxon>
        <taxon>Ascomycota</taxon>
        <taxon>Saccharomycotina</taxon>
        <taxon>Pichiomycetes</taxon>
        <taxon>Debaryomycetaceae</taxon>
        <taxon>Yamadazyma</taxon>
    </lineage>
</organism>
<name>A0ACA9Y2L7_9ASCO</name>
<evidence type="ECO:0000313" key="1">
    <source>
        <dbReference type="EMBL" id="CAH6719082.1"/>
    </source>
</evidence>
<gene>
    <name evidence="1" type="ORF">CLIB1444_02S00540</name>
</gene>
<sequence>MNNDIRIQINNYDTYQTSPQEIDNLYQEALQVPIIRIYGALVLKHNNEKKCFNTLIHVHNYFPYLYLTCDYSFVKSQSNHLTHVTNYLESFIHTLITKNNQPLGQKRNYIAGITLCKGIPIYGYRVGYQLFYKINFLSPNYKSRFTNSIDKLSMENFSKSNNFRFQVFESHIPFTSQFLQDFNLYACDWINLSHCYFRLPIIQNLNDPELLKNYLSSYIKNNLVNYSRIGHSTLEIDIKTSYITNADLVSQKLIHHDFNIFADETINLSSLTSILKDLDFQSNLNDLNFKFSDDFSNLIQGSSIWSNTLDLNKLLSYAVTLTKSYNQDLSTYKSRIIEPINKDYEHYPTIFETVAIEKRETSKVVFDLVIPNQIWSQTSQTSISPVETFDFELEDGGGTHHLEEKDEFEIFDSDSDKEYVKDFDEQIKDKDEDGPLAMGSDDPASSQLQNYDEEYSKIDDSQIFTQYHKPVATLVDNSFSKDNIIKDLENNKIIKINYPDPYYDREQDITKPLIFANKRIKVPFKQDIPYLTIGGVAVSKNLRDTLPPTTEFRDVEYHSPPSKQSVIDSYHAEISDQQKYQKFKSQLDSMTSNYKISINDKIDRSPNDFVYLTNFIMELHINTTTNKLPDPSKNEISIIFFKFDDSNGSFPHDKKSGYIVNKSHFNHGFMGNHSGILVDDELGMMKELIKIVRKFDPDILSGFEINSHSWGYLIARSRELGNDVTPELSKTSHKNNGKIGDRWGYTHTSVITIVGRYTLNIWRVLRRELTLNNYSFENCCYHVLHSTFPKISNLQLTQFLKSPKFQNFLVGINYYLKKVAIIDYFINSQELITKNTESSRLIGIDFNSNFYRGSQFKVESILLRFAKSENILLNSPTKLQVHKMRALEQIPLIMEPESNFYKSPLLVLDFQSLYPSIMIAYNYCYSTILCKLHGFDPKKNNIGYLNHVPLHPFLIDVLNKQNCLNISPNGYVFVNQKFRKSVLSKMLSEILTMRINIKRFLNTFKKEDYPQLYKVFNSRQMALKLIANVTYGYASATYSGRMPNSDIADAIVSTGREILSQSIDMIEQSGFGAKVVYGDTDSLFVYLPGKSLPDAFEIGEILAKTISEKFPDPIKLKFEKVYHPCVLLSKKRYVGYSYEYLGQPVKFDAKGIETIRRDGIPAQQKILEKSLRILFDSSNLSEVKKYVQDQFRKILDNKILISDFCFAKEVRYGTYKNEKYLPPGAIVARKKIEQDAMNEPQYRERVPYVVIRDPTKHRLKDRCISPEEFIENTNFKLDYEYYITKVLIPPLERIFNLMGCDIQQWYSEIPKISYEDEVRVFMKSNCLNCGDASLTPICSKCNDDKYQTILTNQLKVKSVQDKLNDSTKICNNCIQRNLQVSKNISNFCINQDCTNYYHKFKLVNELKQVESKTKNVLDAL</sequence>